<accession>A0ABR7XVW8</accession>
<keyword evidence="3" id="KW-1185">Reference proteome</keyword>
<reference evidence="2 3" key="1">
    <citation type="submission" date="2020-08" db="EMBL/GenBank/DDBJ databases">
        <title>Sphingobacterium sp. DN00404 isolated from aquaculture water.</title>
        <authorList>
            <person name="Zhang M."/>
        </authorList>
    </citation>
    <scope>NUCLEOTIDE SEQUENCE [LARGE SCALE GENOMIC DNA]</scope>
    <source>
        <strain evidence="2 3">KCTC 42746</strain>
    </source>
</reference>
<organism evidence="2 3">
    <name type="scientific">Sphingobacterium chuzhouense</name>
    <dbReference type="NCBI Taxonomy" id="1742264"/>
    <lineage>
        <taxon>Bacteria</taxon>
        <taxon>Pseudomonadati</taxon>
        <taxon>Bacteroidota</taxon>
        <taxon>Sphingobacteriia</taxon>
        <taxon>Sphingobacteriales</taxon>
        <taxon>Sphingobacteriaceae</taxon>
        <taxon>Sphingobacterium</taxon>
    </lineage>
</organism>
<evidence type="ECO:0000313" key="3">
    <source>
        <dbReference type="Proteomes" id="UP000651112"/>
    </source>
</evidence>
<evidence type="ECO:0000256" key="1">
    <source>
        <dbReference type="SAM" id="Phobius"/>
    </source>
</evidence>
<comment type="caution">
    <text evidence="2">The sequence shown here is derived from an EMBL/GenBank/DDBJ whole genome shotgun (WGS) entry which is preliminary data.</text>
</comment>
<sequence length="115" mass="13577">MALGKELEVKYKTELNEQKLVMLEEQVAHRKKLNLIYILLSATIFIALVFLFLAYRQRSKTLKQHQLLHEMELDNIRQEHKISLLSAMIDGQENERARIARDLHDGCRAEFDRQS</sequence>
<gene>
    <name evidence="2" type="ORF">H8B21_16660</name>
</gene>
<protein>
    <recommendedName>
        <fullName evidence="4">Histidine kinase</fullName>
    </recommendedName>
</protein>
<dbReference type="Proteomes" id="UP000651112">
    <property type="component" value="Unassembled WGS sequence"/>
</dbReference>
<evidence type="ECO:0000313" key="2">
    <source>
        <dbReference type="EMBL" id="MBD1423200.1"/>
    </source>
</evidence>
<feature type="transmembrane region" description="Helical" evidence="1">
    <location>
        <begin position="35"/>
        <end position="55"/>
    </location>
</feature>
<dbReference type="EMBL" id="JACNYL010000004">
    <property type="protein sequence ID" value="MBD1423200.1"/>
    <property type="molecule type" value="Genomic_DNA"/>
</dbReference>
<keyword evidence="1" id="KW-0472">Membrane</keyword>
<proteinExistence type="predicted"/>
<dbReference type="RefSeq" id="WP_190314968.1">
    <property type="nucleotide sequence ID" value="NZ_JACNYL010000004.1"/>
</dbReference>
<keyword evidence="1" id="KW-1133">Transmembrane helix</keyword>
<keyword evidence="1" id="KW-0812">Transmembrane</keyword>
<evidence type="ECO:0008006" key="4">
    <source>
        <dbReference type="Google" id="ProtNLM"/>
    </source>
</evidence>
<name>A0ABR7XVW8_9SPHI</name>